<proteinExistence type="predicted"/>
<name>A0ABR4TAR7_CLOHA</name>
<dbReference type="NCBIfam" id="TIGR02681">
    <property type="entry name" value="phage_pRha"/>
    <property type="match status" value="1"/>
</dbReference>
<gene>
    <name evidence="1" type="ORF">Z960_p0022</name>
</gene>
<evidence type="ECO:0000313" key="2">
    <source>
        <dbReference type="Proteomes" id="UP000027937"/>
    </source>
</evidence>
<protein>
    <submittedName>
        <fullName evidence="1">Antirepressor</fullName>
    </submittedName>
</protein>
<evidence type="ECO:0000313" key="1">
    <source>
        <dbReference type="EMBL" id="KEI14025.1"/>
    </source>
</evidence>
<sequence>MENNNQISILENELGLKLNEGKVAVVSSRVIAKNFKKRPSEINRKIEDLINDLEGVQNCTTLFIETKYQHLQNKQWYKEYLLTKDGFSLLVMGLTGKEALEWKLKYINAFNKMEEYIKNQNSLVQGNQTMFLAQNIQQIASTMAQFMENSVIQLQQIKEQTKGEVKEIVRDSIIIKDQQIEQTAQLIGLRAKNTKMLVNALKEKLKNLTGCKVTAKDYIYEKAKNKLFKEFGVVAWEDISISKFNTVYSFIDGLEKEDIKIY</sequence>
<keyword evidence="1" id="KW-0614">Plasmid</keyword>
<dbReference type="EMBL" id="JENX01000125">
    <property type="protein sequence ID" value="KEI14025.1"/>
    <property type="molecule type" value="Genomic_DNA"/>
</dbReference>
<dbReference type="Proteomes" id="UP000027937">
    <property type="component" value="Plasmid p1Ch9693"/>
</dbReference>
<dbReference type="InterPro" id="IPR014054">
    <property type="entry name" value="Phage_regulatory_Rha"/>
</dbReference>
<geneLocation type="plasmid" evidence="1 2">
    <name>p1Ch9693</name>
</geneLocation>
<dbReference type="RefSeq" id="WP_048341116.1">
    <property type="nucleotide sequence ID" value="NZ_CM003349.1"/>
</dbReference>
<comment type="caution">
    <text evidence="1">The sequence shown here is derived from an EMBL/GenBank/DDBJ whole genome shotgun (WGS) entry which is preliminary data.</text>
</comment>
<organism evidence="1 2">
    <name type="scientific">Clostridium haemolyticum NCTC 9693</name>
    <dbReference type="NCBI Taxonomy" id="1443114"/>
    <lineage>
        <taxon>Bacteria</taxon>
        <taxon>Bacillati</taxon>
        <taxon>Bacillota</taxon>
        <taxon>Clostridia</taxon>
        <taxon>Eubacteriales</taxon>
        <taxon>Clostridiaceae</taxon>
        <taxon>Clostridium</taxon>
    </lineage>
</organism>
<dbReference type="Pfam" id="PF09669">
    <property type="entry name" value="Phage_pRha"/>
    <property type="match status" value="1"/>
</dbReference>
<reference evidence="2" key="1">
    <citation type="journal article" date="2014" name="PLoS ONE">
        <title>Plasmidome interchange between Clostridium botulinum, Clostridium novyi and Clostridium haemolyticum converts strains of independent lineages into distinctly different pathogens.</title>
        <authorList>
            <person name="Skarin H."/>
            <person name="Segerman B."/>
        </authorList>
    </citation>
    <scope>NUCLEOTIDE SEQUENCE [LARGE SCALE GENOMIC DNA]</scope>
    <source>
        <strain evidence="2">NCTC 9693</strain>
    </source>
</reference>
<keyword evidence="2" id="KW-1185">Reference proteome</keyword>
<accession>A0ABR4TAR7</accession>